<keyword evidence="1" id="KW-1133">Transmembrane helix</keyword>
<dbReference type="EMBL" id="SGOE01000008">
    <property type="protein sequence ID" value="TRB03513.1"/>
    <property type="molecule type" value="Genomic_DNA"/>
</dbReference>
<gene>
    <name evidence="2" type="ORF">EXN61_21905</name>
</gene>
<proteinExistence type="predicted"/>
<dbReference type="Proteomes" id="UP000317023">
    <property type="component" value="Unassembled WGS sequence"/>
</dbReference>
<evidence type="ECO:0000313" key="3">
    <source>
        <dbReference type="Proteomes" id="UP000317023"/>
    </source>
</evidence>
<protein>
    <submittedName>
        <fullName evidence="2">Uncharacterized protein</fullName>
    </submittedName>
</protein>
<accession>A0A546XRZ6</accession>
<evidence type="ECO:0000256" key="1">
    <source>
        <dbReference type="SAM" id="Phobius"/>
    </source>
</evidence>
<evidence type="ECO:0000313" key="2">
    <source>
        <dbReference type="EMBL" id="TRB03513.1"/>
    </source>
</evidence>
<dbReference type="AlphaFoldDB" id="A0A546XRZ6"/>
<dbReference type="RefSeq" id="WP_142859184.1">
    <property type="nucleotide sequence ID" value="NZ_SGOE01000008.1"/>
</dbReference>
<reference evidence="2 3" key="1">
    <citation type="journal article" date="2019" name="Appl. Microbiol. Biotechnol.">
        <title>Differential efficiency of wild type rhizogenic strains for rol gene transformation of plants.</title>
        <authorList>
            <person name="Desmet S."/>
            <person name="De Keyser E."/>
            <person name="Van Vaerenbergh J."/>
            <person name="Baeyen S."/>
            <person name="Van Huylenbroeck J."/>
            <person name="Geelen D."/>
            <person name="Dhooghe E."/>
        </authorList>
    </citation>
    <scope>NUCLEOTIDE SEQUENCE [LARGE SCALE GENOMIC DNA]</scope>
    <source>
        <strain evidence="2 3">MAFF210266</strain>
    </source>
</reference>
<keyword evidence="1" id="KW-0812">Transmembrane</keyword>
<sequence>MRLEGQTRPHVHVTGRAAHHSINDPYRDCPRRFAIRKASRKAFRALDRAAVSVPFPLFWFLAACGGIIGAVHVALRLMPVGA</sequence>
<comment type="caution">
    <text evidence="2">The sequence shown here is derived from an EMBL/GenBank/DDBJ whole genome shotgun (WGS) entry which is preliminary data.</text>
</comment>
<name>A0A546XRZ6_AGRTU</name>
<keyword evidence="1" id="KW-0472">Membrane</keyword>
<feature type="transmembrane region" description="Helical" evidence="1">
    <location>
        <begin position="57"/>
        <end position="78"/>
    </location>
</feature>
<organism evidence="2 3">
    <name type="scientific">Agrobacterium tumefaciens</name>
    <dbReference type="NCBI Taxonomy" id="358"/>
    <lineage>
        <taxon>Bacteria</taxon>
        <taxon>Pseudomonadati</taxon>
        <taxon>Pseudomonadota</taxon>
        <taxon>Alphaproteobacteria</taxon>
        <taxon>Hyphomicrobiales</taxon>
        <taxon>Rhizobiaceae</taxon>
        <taxon>Rhizobium/Agrobacterium group</taxon>
        <taxon>Agrobacterium</taxon>
        <taxon>Agrobacterium tumefaciens complex</taxon>
    </lineage>
</organism>